<evidence type="ECO:0000256" key="1">
    <source>
        <dbReference type="ARBA" id="ARBA00022448"/>
    </source>
</evidence>
<evidence type="ECO:0000313" key="8">
    <source>
        <dbReference type="Proteomes" id="UP001154111"/>
    </source>
</evidence>
<dbReference type="SMART" id="SM00382">
    <property type="entry name" value="AAA"/>
    <property type="match status" value="1"/>
</dbReference>
<proteinExistence type="predicted"/>
<dbReference type="SUPFAM" id="SSF52540">
    <property type="entry name" value="P-loop containing nucleoside triphosphate hydrolases"/>
    <property type="match status" value="1"/>
</dbReference>
<dbReference type="EC" id="3.6.3.25" evidence="5"/>
<evidence type="ECO:0000313" key="7">
    <source>
        <dbReference type="Proteomes" id="UP001154095"/>
    </source>
</evidence>
<organism evidence="5 8">
    <name type="scientific">Erysipelothrix amsterdamensis</name>
    <dbReference type="NCBI Taxonomy" id="2929157"/>
    <lineage>
        <taxon>Bacteria</taxon>
        <taxon>Bacillati</taxon>
        <taxon>Bacillota</taxon>
        <taxon>Erysipelotrichia</taxon>
        <taxon>Erysipelotrichales</taxon>
        <taxon>Erysipelotrichaceae</taxon>
        <taxon>Erysipelothrix</taxon>
    </lineage>
</organism>
<dbReference type="InterPro" id="IPR051782">
    <property type="entry name" value="ABC_Transporter_VariousFunc"/>
</dbReference>
<dbReference type="Gene3D" id="3.40.50.300">
    <property type="entry name" value="P-loop containing nucleotide triphosphate hydrolases"/>
    <property type="match status" value="1"/>
</dbReference>
<sequence>MIHINNLKIQRDTLTFDIPKLNLEFGKLILVVGPNGNGKTTLLKLLSGGLKPDLGNVTIHNQSAHDYAITEGICYIPSQFPFKTSIQLSDLGGYGEALIPNWDFKLLMQQAREMGFSNLNRIDEMSQGQRQQILYHFMMQKQSNLYLLDEPGLGLDARHLKILREDIQTKLLHVDHTVIIATNSLEHFETIADEIVLMSKGQCIVSDTVENLKDRYQGITQEEWHKTKNDDAMVGILNSGVYVIDTKVHHYERMQRLNLTPILKALLEQHENIS</sequence>
<gene>
    <name evidence="5" type="primary">skfE_2</name>
    <name evidence="5" type="ORF">ERYAMS2_00641</name>
    <name evidence="6" type="ORF">ERYAMS_00351</name>
</gene>
<dbReference type="InterPro" id="IPR003439">
    <property type="entry name" value="ABC_transporter-like_ATP-bd"/>
</dbReference>
<dbReference type="InterPro" id="IPR027417">
    <property type="entry name" value="P-loop_NTPase"/>
</dbReference>
<dbReference type="AlphaFoldDB" id="A0AAU9VHG9"/>
<feature type="domain" description="ABC transporter" evidence="4">
    <location>
        <begin position="1"/>
        <end position="225"/>
    </location>
</feature>
<dbReference type="PROSITE" id="PS50893">
    <property type="entry name" value="ABC_TRANSPORTER_2"/>
    <property type="match status" value="1"/>
</dbReference>
<dbReference type="PANTHER" id="PTHR42939:SF1">
    <property type="entry name" value="ABC TRANSPORTER ATP-BINDING PROTEIN ALBC-RELATED"/>
    <property type="match status" value="1"/>
</dbReference>
<evidence type="ECO:0000313" key="6">
    <source>
        <dbReference type="EMBL" id="CAH2761317.1"/>
    </source>
</evidence>
<evidence type="ECO:0000259" key="4">
    <source>
        <dbReference type="PROSITE" id="PS50893"/>
    </source>
</evidence>
<accession>A0AAU9VHG9</accession>
<evidence type="ECO:0000256" key="3">
    <source>
        <dbReference type="ARBA" id="ARBA00022840"/>
    </source>
</evidence>
<evidence type="ECO:0000256" key="2">
    <source>
        <dbReference type="ARBA" id="ARBA00022741"/>
    </source>
</evidence>
<protein>
    <submittedName>
        <fullName evidence="5">ATP-binding cassette domain-containing protein</fullName>
        <ecNumber evidence="5">3.6.3.25</ecNumber>
    </submittedName>
</protein>
<dbReference type="GO" id="GO:0005524">
    <property type="term" value="F:ATP binding"/>
    <property type="evidence" value="ECO:0007669"/>
    <property type="project" value="UniProtKB-KW"/>
</dbReference>
<evidence type="ECO:0000313" key="5">
    <source>
        <dbReference type="EMBL" id="CAH2761314.1"/>
    </source>
</evidence>
<keyword evidence="3 5" id="KW-0067">ATP-binding</keyword>
<dbReference type="PANTHER" id="PTHR42939">
    <property type="entry name" value="ABC TRANSPORTER ATP-BINDING PROTEIN ALBC-RELATED"/>
    <property type="match status" value="1"/>
</dbReference>
<dbReference type="Proteomes" id="UP001154095">
    <property type="component" value="Chromosome"/>
</dbReference>
<keyword evidence="1" id="KW-0813">Transport</keyword>
<reference evidence="5" key="1">
    <citation type="submission" date="2022-04" db="EMBL/GenBank/DDBJ databases">
        <authorList>
            <person name="Forde T."/>
        </authorList>
    </citation>
    <scope>NUCLEOTIDE SEQUENCE</scope>
    <source>
        <strain evidence="5">A18Y016a</strain>
        <strain evidence="6">A18Y020d</strain>
    </source>
</reference>
<name>A0AAU9VHG9_9FIRM</name>
<dbReference type="EMBL" id="OW659477">
    <property type="protein sequence ID" value="CAH2761314.1"/>
    <property type="molecule type" value="Genomic_DNA"/>
</dbReference>
<dbReference type="GO" id="GO:0016887">
    <property type="term" value="F:ATP hydrolysis activity"/>
    <property type="evidence" value="ECO:0007669"/>
    <property type="project" value="InterPro"/>
</dbReference>
<dbReference type="InterPro" id="IPR003593">
    <property type="entry name" value="AAA+_ATPase"/>
</dbReference>
<dbReference type="Pfam" id="PF00005">
    <property type="entry name" value="ABC_tran"/>
    <property type="match status" value="1"/>
</dbReference>
<keyword evidence="2" id="KW-0547">Nucleotide-binding</keyword>
<dbReference type="Proteomes" id="UP001154111">
    <property type="component" value="Chromosome"/>
</dbReference>
<keyword evidence="5" id="KW-0378">Hydrolase</keyword>
<keyword evidence="7" id="KW-1185">Reference proteome</keyword>
<dbReference type="RefSeq" id="WP_254007276.1">
    <property type="nucleotide sequence ID" value="NZ_OW659477.1"/>
</dbReference>
<dbReference type="EMBL" id="OW659496">
    <property type="protein sequence ID" value="CAH2761317.1"/>
    <property type="molecule type" value="Genomic_DNA"/>
</dbReference>